<feature type="chain" id="PRO_5039752901" description="Maltodextrin-binding protein" evidence="5">
    <location>
        <begin position="22"/>
        <end position="405"/>
    </location>
</feature>
<dbReference type="GO" id="GO:0015144">
    <property type="term" value="F:carbohydrate transmembrane transporter activity"/>
    <property type="evidence" value="ECO:0007669"/>
    <property type="project" value="InterPro"/>
</dbReference>
<comment type="caution">
    <text evidence="6">The sequence shown here is derived from an EMBL/GenBank/DDBJ whole genome shotgun (WGS) entry which is preliminary data.</text>
</comment>
<keyword evidence="2 5" id="KW-0813">Transport</keyword>
<evidence type="ECO:0000256" key="5">
    <source>
        <dbReference type="RuleBase" id="RU365005"/>
    </source>
</evidence>
<keyword evidence="5" id="KW-0449">Lipoprotein</keyword>
<dbReference type="PANTHER" id="PTHR30061:SF50">
    <property type="entry name" value="MALTOSE_MALTODEXTRIN-BINDING PERIPLASMIC PROTEIN"/>
    <property type="match status" value="1"/>
</dbReference>
<dbReference type="GO" id="GO:0015768">
    <property type="term" value="P:maltose transport"/>
    <property type="evidence" value="ECO:0007669"/>
    <property type="project" value="TreeGrafter"/>
</dbReference>
<proteinExistence type="inferred from homology"/>
<evidence type="ECO:0000256" key="4">
    <source>
        <dbReference type="ARBA" id="ARBA00022729"/>
    </source>
</evidence>
<dbReference type="InterPro" id="IPR006059">
    <property type="entry name" value="SBP"/>
</dbReference>
<keyword evidence="3 5" id="KW-0762">Sugar transport</keyword>
<accession>A0A4R7KBS8</accession>
<dbReference type="PRINTS" id="PR00181">
    <property type="entry name" value="MALTOSEBP"/>
</dbReference>
<protein>
    <recommendedName>
        <fullName evidence="5">Maltodextrin-binding protein</fullName>
    </recommendedName>
</protein>
<evidence type="ECO:0000256" key="1">
    <source>
        <dbReference type="ARBA" id="ARBA00008520"/>
    </source>
</evidence>
<dbReference type="PROSITE" id="PS51257">
    <property type="entry name" value="PROKAR_LIPOPROTEIN"/>
    <property type="match status" value="1"/>
</dbReference>
<dbReference type="RefSeq" id="WP_133628523.1">
    <property type="nucleotide sequence ID" value="NZ_SOAZ01000015.1"/>
</dbReference>
<dbReference type="GO" id="GO:1901982">
    <property type="term" value="F:maltose binding"/>
    <property type="evidence" value="ECO:0007669"/>
    <property type="project" value="TreeGrafter"/>
</dbReference>
<dbReference type="CDD" id="cd13586">
    <property type="entry name" value="PBP2_Maltose_binding_like"/>
    <property type="match status" value="1"/>
</dbReference>
<feature type="signal peptide" evidence="5">
    <location>
        <begin position="1"/>
        <end position="21"/>
    </location>
</feature>
<comment type="subcellular location">
    <subcellularLocation>
        <location evidence="5">Cell membrane</location>
        <topology evidence="5">Lipid-anchor</topology>
    </subcellularLocation>
</comment>
<keyword evidence="4 5" id="KW-0732">Signal</keyword>
<comment type="similarity">
    <text evidence="1 5">Belongs to the bacterial solute-binding protein 1 family.</text>
</comment>
<sequence length="405" mass="44319">MKIKKTLALLLSLVMAAGLFSACGKSNKPTNAEKKDVTITVWHQYLPEVQKAIEDAYASFTQETGIKVQFVKQEELSKKLEVGSQSNELPDLVAGPNDWVGKYSIMGGIVSVDGLIDKKVTDGLMESTVKGFTYKGKLYGIPATFETVTLIYNKDLIKEAPKTTDELIAKAKELTKDGKYGFLIPPTDAYFNSAFFYGAKGGYLDADGNPILNKAENLEAAKILTELGKLYPKDLNHQLVSQLFKDGKAAMMINGPWELGGIKEKKINYGLAKIPALSFNKSDASPFMGVQGMMMTSAAKDKEAAAKVMEFFANEKVAKALAKTGGYMPANKKIYEDSEIKNNPDVVAFSEQAKVATAMPNVPEMGAMWDPISKALQEIVVLKEAPDKVFEKYQKAAEEAIKNMK</sequence>
<dbReference type="PANTHER" id="PTHR30061">
    <property type="entry name" value="MALTOSE-BINDING PERIPLASMIC PROTEIN"/>
    <property type="match status" value="1"/>
</dbReference>
<evidence type="ECO:0000313" key="6">
    <source>
        <dbReference type="EMBL" id="TDT51998.1"/>
    </source>
</evidence>
<dbReference type="GO" id="GO:0055052">
    <property type="term" value="C:ATP-binding cassette (ABC) transporter complex, substrate-binding subunit-containing"/>
    <property type="evidence" value="ECO:0007669"/>
    <property type="project" value="TreeGrafter"/>
</dbReference>
<evidence type="ECO:0000256" key="2">
    <source>
        <dbReference type="ARBA" id="ARBA00022448"/>
    </source>
</evidence>
<dbReference type="SUPFAM" id="SSF53850">
    <property type="entry name" value="Periplasmic binding protein-like II"/>
    <property type="match status" value="1"/>
</dbReference>
<dbReference type="GO" id="GO:0042956">
    <property type="term" value="P:maltodextrin transmembrane transport"/>
    <property type="evidence" value="ECO:0007669"/>
    <property type="project" value="TreeGrafter"/>
</dbReference>
<name>A0A4R7KBS8_9CLOT</name>
<dbReference type="InterPro" id="IPR006060">
    <property type="entry name" value="Maltose/Cyclodextrin-bd"/>
</dbReference>
<gene>
    <name evidence="6" type="ORF">EDD71_11529</name>
</gene>
<dbReference type="Gene3D" id="3.40.190.10">
    <property type="entry name" value="Periplasmic binding protein-like II"/>
    <property type="match status" value="2"/>
</dbReference>
<organism evidence="6 7">
    <name type="scientific">Fonticella tunisiensis</name>
    <dbReference type="NCBI Taxonomy" id="1096341"/>
    <lineage>
        <taxon>Bacteria</taxon>
        <taxon>Bacillati</taxon>
        <taxon>Bacillota</taxon>
        <taxon>Clostridia</taxon>
        <taxon>Eubacteriales</taxon>
        <taxon>Clostridiaceae</taxon>
        <taxon>Fonticella</taxon>
    </lineage>
</organism>
<reference evidence="6 7" key="1">
    <citation type="submission" date="2019-03" db="EMBL/GenBank/DDBJ databases">
        <title>Genomic Encyclopedia of Type Strains, Phase IV (KMG-IV): sequencing the most valuable type-strain genomes for metagenomic binning, comparative biology and taxonomic classification.</title>
        <authorList>
            <person name="Goeker M."/>
        </authorList>
    </citation>
    <scope>NUCLEOTIDE SEQUENCE [LARGE SCALE GENOMIC DNA]</scope>
    <source>
        <strain evidence="6 7">DSM 24455</strain>
    </source>
</reference>
<evidence type="ECO:0000256" key="3">
    <source>
        <dbReference type="ARBA" id="ARBA00022597"/>
    </source>
</evidence>
<dbReference type="Proteomes" id="UP000295325">
    <property type="component" value="Unassembled WGS sequence"/>
</dbReference>
<dbReference type="EMBL" id="SOAZ01000015">
    <property type="protein sequence ID" value="TDT51998.1"/>
    <property type="molecule type" value="Genomic_DNA"/>
</dbReference>
<keyword evidence="7" id="KW-1185">Reference proteome</keyword>
<dbReference type="Pfam" id="PF13416">
    <property type="entry name" value="SBP_bac_8"/>
    <property type="match status" value="1"/>
</dbReference>
<evidence type="ECO:0000313" key="7">
    <source>
        <dbReference type="Proteomes" id="UP000295325"/>
    </source>
</evidence>
<dbReference type="AlphaFoldDB" id="A0A4R7KBS8"/>
<dbReference type="OrthoDB" id="9766758at2"/>
<keyword evidence="5" id="KW-0472">Membrane</keyword>
<keyword evidence="5" id="KW-1003">Cell membrane</keyword>